<dbReference type="EMBL" id="CP002869">
    <property type="protein sequence ID" value="AEI44655.1"/>
    <property type="molecule type" value="Genomic_DNA"/>
</dbReference>
<evidence type="ECO:0000313" key="2">
    <source>
        <dbReference type="Proteomes" id="UP000006620"/>
    </source>
</evidence>
<organism evidence="1 2">
    <name type="scientific">Paenibacillus mucilaginosus (strain KNP414)</name>
    <dbReference type="NCBI Taxonomy" id="1036673"/>
    <lineage>
        <taxon>Bacteria</taxon>
        <taxon>Bacillati</taxon>
        <taxon>Bacillota</taxon>
        <taxon>Bacilli</taxon>
        <taxon>Bacillales</taxon>
        <taxon>Paenibacillaceae</taxon>
        <taxon>Paenibacillus</taxon>
    </lineage>
</organism>
<reference evidence="2" key="1">
    <citation type="submission" date="2011-06" db="EMBL/GenBank/DDBJ databases">
        <title>Complete genome sequence of Paenibacillus mucilaginosus KNP414.</title>
        <authorList>
            <person name="Wang J."/>
            <person name="Hu S."/>
            <person name="Hu X."/>
            <person name="Zhang B."/>
            <person name="Dong D."/>
            <person name="Zhang S."/>
            <person name="Zhao K."/>
            <person name="Wu D."/>
        </authorList>
    </citation>
    <scope>NUCLEOTIDE SEQUENCE [LARGE SCALE GENOMIC DNA]</scope>
    <source>
        <strain evidence="2">KNP414</strain>
    </source>
</reference>
<dbReference type="RefSeq" id="WP_013919799.1">
    <property type="nucleotide sequence ID" value="NC_015690.1"/>
</dbReference>
<name>F8FGJ5_PAEMK</name>
<dbReference type="Gene3D" id="3.40.50.2000">
    <property type="entry name" value="Glycogen Phosphorylase B"/>
    <property type="match status" value="1"/>
</dbReference>
<gene>
    <name evidence="1" type="ordered locus">KNP414_06131</name>
</gene>
<reference evidence="1 2" key="2">
    <citation type="journal article" date="2013" name="Genome Announc.">
        <title>Genome Sequence of Growth-Improving Paenibacillus mucilaginosus Strain KNP414.</title>
        <authorList>
            <person name="Lu J.J."/>
            <person name="Wang J.F."/>
            <person name="Hu X.F."/>
        </authorList>
    </citation>
    <scope>NUCLEOTIDE SEQUENCE [LARGE SCALE GENOMIC DNA]</scope>
    <source>
        <strain evidence="1 2">KNP414</strain>
    </source>
</reference>
<dbReference type="KEGG" id="pms:KNP414_06131"/>
<dbReference type="PANTHER" id="PTHR12526">
    <property type="entry name" value="GLYCOSYLTRANSFERASE"/>
    <property type="match status" value="1"/>
</dbReference>
<evidence type="ECO:0000313" key="1">
    <source>
        <dbReference type="EMBL" id="AEI44655.1"/>
    </source>
</evidence>
<proteinExistence type="predicted"/>
<sequence>MGVILYPPTIDWSWMKQRPQHLMDQFAQHGHTVFYFNKTGAAGQPVYEPIAPNLYLVHHAEYFLKELWPKMRPAQGTVYWTSWSRQLPRGRSDYGADFVIYDCVDDFPDWESDERQYIHTADAVVCTADGLEAKMTALASSKPVIQVPNGCDWDFFRKTMFLNRSVPLPGIPPSRGPKIGYIGAWAPWVDERIIQALGERIPEAQVIIVGPRLREDSLYYPANVHFMGYQDYSKLPEIVPHLDVCIIPFHVNRITQSTNPIKVYEYLAAGKPVVSTDLPEVRKMVPHVSIAGDPDEFVRQVQAQLASPGRRQEQRSLYAQAFSWRNRYLTIQQHLTQWYPAFHASSAPLPTASPPFVQEIPLAHQTVNSYYAQTVFHSEPPWVGNMPAGEYRFVVKLDPSIIPAAAEKVYLEMDGTCRAEDGIVLNLGVSGASWSAASLSFDRLPAFTPAASVQANDRLQETFSFDVTPYAKLSRSITFELSSPQYVVTRLSRPRLTCFVPTSEGGVLS</sequence>
<protein>
    <recommendedName>
        <fullName evidence="3">Glycosyl transferase group 1</fullName>
    </recommendedName>
</protein>
<dbReference type="Pfam" id="PF13692">
    <property type="entry name" value="Glyco_trans_1_4"/>
    <property type="match status" value="1"/>
</dbReference>
<dbReference type="PATRIC" id="fig|1036673.3.peg.5698"/>
<dbReference type="HOGENOM" id="CLU_041132_0_0_9"/>
<dbReference type="AlphaFoldDB" id="F8FGJ5"/>
<evidence type="ECO:0008006" key="3">
    <source>
        <dbReference type="Google" id="ProtNLM"/>
    </source>
</evidence>
<dbReference type="Proteomes" id="UP000006620">
    <property type="component" value="Chromosome"/>
</dbReference>
<accession>F8FGJ5</accession>
<dbReference type="SUPFAM" id="SSF53756">
    <property type="entry name" value="UDP-Glycosyltransferase/glycogen phosphorylase"/>
    <property type="match status" value="1"/>
</dbReference>